<dbReference type="EMBL" id="BAAAES010000009">
    <property type="protein sequence ID" value="GAA0672735.1"/>
    <property type="molecule type" value="Genomic_DNA"/>
</dbReference>
<accession>A0ABP3T494</accession>
<dbReference type="InterPro" id="IPR006441">
    <property type="entry name" value="Phage_P2_GpN"/>
</dbReference>
<organism evidence="1 2">
    <name type="scientific">Sphingomonas insulae</name>
    <dbReference type="NCBI Taxonomy" id="424800"/>
    <lineage>
        <taxon>Bacteria</taxon>
        <taxon>Pseudomonadati</taxon>
        <taxon>Pseudomonadota</taxon>
        <taxon>Alphaproteobacteria</taxon>
        <taxon>Sphingomonadales</taxon>
        <taxon>Sphingomonadaceae</taxon>
        <taxon>Sphingomonas</taxon>
    </lineage>
</organism>
<name>A0ABP3T494_9SPHN</name>
<protein>
    <submittedName>
        <fullName evidence="1">Phage major capsid protein, P2 family</fullName>
    </submittedName>
</protein>
<gene>
    <name evidence="1" type="ORF">GCM10009102_25110</name>
</gene>
<evidence type="ECO:0000313" key="1">
    <source>
        <dbReference type="EMBL" id="GAA0672735.1"/>
    </source>
</evidence>
<keyword evidence="2" id="KW-1185">Reference proteome</keyword>
<dbReference type="RefSeq" id="WP_163958383.1">
    <property type="nucleotide sequence ID" value="NZ_BAAAES010000009.1"/>
</dbReference>
<reference evidence="2" key="1">
    <citation type="journal article" date="2019" name="Int. J. Syst. Evol. Microbiol.">
        <title>The Global Catalogue of Microorganisms (GCM) 10K type strain sequencing project: providing services to taxonomists for standard genome sequencing and annotation.</title>
        <authorList>
            <consortium name="The Broad Institute Genomics Platform"/>
            <consortium name="The Broad Institute Genome Sequencing Center for Infectious Disease"/>
            <person name="Wu L."/>
            <person name="Ma J."/>
        </authorList>
    </citation>
    <scope>NUCLEOTIDE SEQUENCE [LARGE SCALE GENOMIC DNA]</scope>
    <source>
        <strain evidence="2">JCM 14603</strain>
    </source>
</reference>
<proteinExistence type="predicted"/>
<sequence>MLNATRAKYDAYTQQIGKLNNVADPSRSFEVLPAVAQTLRAKLKASSDFLSRINIIPVVAQEGDKVGVGVKGTIASRTDTRTKSREPRYPGDLDATRYRCEKTDFDTLIRYETLDAWAHQPNFQPLLRDAIITAKALDIITIGFNGTHVAKDTDPDTYPLLQDVNKGWLQHIREDAPERHAAGGDLKEETRNAAGVVTAPGKIYVGPGEVVAADKSNLATAKVDFVNIDAVVFAGIELLHENYREDTDLVVIVGRELVNDKYFAIVNASGDKATEQLARDVLLSDKKLGGLTAIRVPKFPKNAILITTFANLSVYEQIGSERRKIEDNASRDQIENYESVNHAYVVEDMGKAALIENIVMGSKPAA</sequence>
<comment type="caution">
    <text evidence="1">The sequence shown here is derived from an EMBL/GenBank/DDBJ whole genome shotgun (WGS) entry which is preliminary data.</text>
</comment>
<dbReference type="Proteomes" id="UP001500238">
    <property type="component" value="Unassembled WGS sequence"/>
</dbReference>
<evidence type="ECO:0000313" key="2">
    <source>
        <dbReference type="Proteomes" id="UP001500238"/>
    </source>
</evidence>
<dbReference type="Pfam" id="PF05125">
    <property type="entry name" value="Phage_cap_P2"/>
    <property type="match status" value="1"/>
</dbReference>